<feature type="transmembrane region" description="Helical" evidence="1">
    <location>
        <begin position="32"/>
        <end position="58"/>
    </location>
</feature>
<accession>A0A0B0PQS1</accession>
<dbReference type="EMBL" id="KN440367">
    <property type="protein sequence ID" value="KHG27217.1"/>
    <property type="molecule type" value="Genomic_DNA"/>
</dbReference>
<reference evidence="3" key="1">
    <citation type="submission" date="2014-09" db="EMBL/GenBank/DDBJ databases">
        <authorList>
            <person name="Mudge J."/>
            <person name="Ramaraj T."/>
            <person name="Lindquist I.E."/>
            <person name="Bharti A.K."/>
            <person name="Sundararajan A."/>
            <person name="Cameron C.T."/>
            <person name="Woodward J.E."/>
            <person name="May G.D."/>
            <person name="Brubaker C."/>
            <person name="Broadhvest J."/>
            <person name="Wilkins T.A."/>
        </authorList>
    </citation>
    <scope>NUCLEOTIDE SEQUENCE</scope>
    <source>
        <strain evidence="3">cv. AKA8401</strain>
    </source>
</reference>
<evidence type="ECO:0000313" key="2">
    <source>
        <dbReference type="EMBL" id="KHG27217.1"/>
    </source>
</evidence>
<keyword evidence="3" id="KW-1185">Reference proteome</keyword>
<evidence type="ECO:0000256" key="1">
    <source>
        <dbReference type="SAM" id="Phobius"/>
    </source>
</evidence>
<gene>
    <name evidence="2" type="ORF">F383_34333</name>
</gene>
<dbReference type="Proteomes" id="UP000032142">
    <property type="component" value="Unassembled WGS sequence"/>
</dbReference>
<protein>
    <submittedName>
        <fullName evidence="2">Uncharacterized protein</fullName>
    </submittedName>
</protein>
<keyword evidence="1" id="KW-0472">Membrane</keyword>
<keyword evidence="1" id="KW-1133">Transmembrane helix</keyword>
<organism evidence="2 3">
    <name type="scientific">Gossypium arboreum</name>
    <name type="common">Tree cotton</name>
    <name type="synonym">Gossypium nanking</name>
    <dbReference type="NCBI Taxonomy" id="29729"/>
    <lineage>
        <taxon>Eukaryota</taxon>
        <taxon>Viridiplantae</taxon>
        <taxon>Streptophyta</taxon>
        <taxon>Embryophyta</taxon>
        <taxon>Tracheophyta</taxon>
        <taxon>Spermatophyta</taxon>
        <taxon>Magnoliopsida</taxon>
        <taxon>eudicotyledons</taxon>
        <taxon>Gunneridae</taxon>
        <taxon>Pentapetalae</taxon>
        <taxon>rosids</taxon>
        <taxon>malvids</taxon>
        <taxon>Malvales</taxon>
        <taxon>Malvaceae</taxon>
        <taxon>Malvoideae</taxon>
        <taxon>Gossypium</taxon>
    </lineage>
</organism>
<dbReference type="AlphaFoldDB" id="A0A0B0PQS1"/>
<keyword evidence="1" id="KW-0812">Transmembrane</keyword>
<name>A0A0B0PQS1_GOSAR</name>
<proteinExistence type="predicted"/>
<evidence type="ECO:0000313" key="3">
    <source>
        <dbReference type="Proteomes" id="UP000032142"/>
    </source>
</evidence>
<sequence length="66" mass="7050">MVSASCGSVVTKVAHGSSHYIGKASHTIPEAIGIASFVILIIACIRISLFVMVTLFWAKRVACHSY</sequence>